<name>A0A0A2XGJ1_9PAST</name>
<evidence type="ECO:0000259" key="11">
    <source>
        <dbReference type="Pfam" id="PF07219"/>
    </source>
</evidence>
<dbReference type="GO" id="GO:0006779">
    <property type="term" value="P:porphyrin-containing compound biosynthetic process"/>
    <property type="evidence" value="ECO:0007669"/>
    <property type="project" value="UniProtKB-KW"/>
</dbReference>
<dbReference type="Pfam" id="PF07219">
    <property type="entry name" value="HemY_N"/>
    <property type="match status" value="1"/>
</dbReference>
<accession>A0A0A2XGJ1</accession>
<sequence>MFRVLFLMTILLVGFIGGPYISGKQGYVRILTESHSIEMSITMLVIFFVVALALVYGIEWVISRFFRLSSGTYNWFSARKRRKAQQQILQGFVKMDEGNYAKAEKLIGKNAKHSSEPILNFVKAAEAAQQRGDEFSANKYLIEATELAGSDNLIVELARTRILLQQNKLPTARTAVDSLLVLAPKNVEVLRLAVEIYLRSHAYLALDNLLPKIGKSGLYAEAEFMQLQHQVVDGLLDEKMNEEGVDGLLKWWEEQPRSRRQNSYAIVGMIRRLIDSDDHDSAYRLTLDSFKRIESSEMLAFVTQIARLQVANSSKILKWLEKSAKLQTDAKLNCAFVRAIGYLSLRANEFDKARQAFAKILATEDKADIEVQDYTVAAYLAEKANDMTAAQQIRQQCLKDTMKIDGNTELTTDDVLSLEKK</sequence>
<dbReference type="GO" id="GO:0005886">
    <property type="term" value="C:plasma membrane"/>
    <property type="evidence" value="ECO:0007669"/>
    <property type="project" value="UniProtKB-SubCell"/>
</dbReference>
<evidence type="ECO:0000256" key="5">
    <source>
        <dbReference type="ARBA" id="ARBA00022519"/>
    </source>
</evidence>
<dbReference type="NCBIfam" id="TIGR00540">
    <property type="entry name" value="TPR_hemY_coli"/>
    <property type="match status" value="1"/>
</dbReference>
<evidence type="ECO:0000256" key="9">
    <source>
        <dbReference type="ARBA" id="ARBA00023244"/>
    </source>
</evidence>
<evidence type="ECO:0000256" key="6">
    <source>
        <dbReference type="ARBA" id="ARBA00022692"/>
    </source>
</evidence>
<evidence type="ECO:0000256" key="8">
    <source>
        <dbReference type="ARBA" id="ARBA00023136"/>
    </source>
</evidence>
<evidence type="ECO:0000256" key="2">
    <source>
        <dbReference type="ARBA" id="ARBA00004429"/>
    </source>
</evidence>
<proteinExistence type="predicted"/>
<evidence type="ECO:0000256" key="7">
    <source>
        <dbReference type="ARBA" id="ARBA00022989"/>
    </source>
</evidence>
<dbReference type="Gene3D" id="1.25.40.10">
    <property type="entry name" value="Tetratricopeptide repeat domain"/>
    <property type="match status" value="1"/>
</dbReference>
<dbReference type="InterPro" id="IPR010817">
    <property type="entry name" value="HemY_N"/>
</dbReference>
<feature type="domain" description="HemY N-terminal" evidence="11">
    <location>
        <begin position="26"/>
        <end position="132"/>
    </location>
</feature>
<keyword evidence="8 10" id="KW-0472">Membrane</keyword>
<evidence type="ECO:0000313" key="13">
    <source>
        <dbReference type="Proteomes" id="UP000030418"/>
    </source>
</evidence>
<evidence type="ECO:0000256" key="4">
    <source>
        <dbReference type="ARBA" id="ARBA00022475"/>
    </source>
</evidence>
<evidence type="ECO:0000313" key="12">
    <source>
        <dbReference type="EMBL" id="KGQ31501.1"/>
    </source>
</evidence>
<evidence type="ECO:0000256" key="1">
    <source>
        <dbReference type="ARBA" id="ARBA00002962"/>
    </source>
</evidence>
<comment type="caution">
    <text evidence="12">The sequence shown here is derived from an EMBL/GenBank/DDBJ whole genome shotgun (WGS) entry which is preliminary data.</text>
</comment>
<gene>
    <name evidence="12" type="ORF">P375_07600</name>
</gene>
<comment type="function">
    <text evidence="1">Involved in a late step of protoheme IX synthesis.</text>
</comment>
<comment type="subcellular location">
    <subcellularLocation>
        <location evidence="2">Cell inner membrane</location>
        <topology evidence="2">Multi-pass membrane protein</topology>
    </subcellularLocation>
</comment>
<evidence type="ECO:0000256" key="3">
    <source>
        <dbReference type="ARBA" id="ARBA00004744"/>
    </source>
</evidence>
<dbReference type="InterPro" id="IPR005254">
    <property type="entry name" value="Heme_biosyn_assoc_TPR_pro"/>
</dbReference>
<reference evidence="12 13" key="1">
    <citation type="submission" date="2014-08" db="EMBL/GenBank/DDBJ databases">
        <title>Chaperone-usher fimbriae in a diverse selection of Gallibacterium genomes.</title>
        <authorList>
            <person name="Kudirkiene E."/>
            <person name="Bager R.J."/>
            <person name="Johnson T.J."/>
            <person name="Bojesen A.M."/>
        </authorList>
    </citation>
    <scope>NUCLEOTIDE SEQUENCE [LARGE SCALE GENOMIC DNA]</scope>
    <source>
        <strain evidence="12 13">CCM5976</strain>
    </source>
</reference>
<keyword evidence="7 10" id="KW-1133">Transmembrane helix</keyword>
<dbReference type="InterPro" id="IPR011990">
    <property type="entry name" value="TPR-like_helical_dom_sf"/>
</dbReference>
<protein>
    <submittedName>
        <fullName evidence="12">Heme biosynthesis protein HemY</fullName>
    </submittedName>
</protein>
<dbReference type="GO" id="GO:0042168">
    <property type="term" value="P:heme metabolic process"/>
    <property type="evidence" value="ECO:0007669"/>
    <property type="project" value="InterPro"/>
</dbReference>
<dbReference type="RefSeq" id="WP_039135821.1">
    <property type="nucleotide sequence ID" value="NZ_JPXY01000033.1"/>
</dbReference>
<comment type="pathway">
    <text evidence="3">Porphyrin-containing compound metabolism; protoheme biosynthesis.</text>
</comment>
<keyword evidence="9" id="KW-0627">Porphyrin biosynthesis</keyword>
<keyword evidence="5" id="KW-0997">Cell inner membrane</keyword>
<keyword evidence="4" id="KW-1003">Cell membrane</keyword>
<keyword evidence="13" id="KW-1185">Reference proteome</keyword>
<organism evidence="12 13">
    <name type="scientific">Gallibacterium genomosp. 2</name>
    <dbReference type="NCBI Taxonomy" id="155517"/>
    <lineage>
        <taxon>Bacteria</taxon>
        <taxon>Pseudomonadati</taxon>
        <taxon>Pseudomonadota</taxon>
        <taxon>Gammaproteobacteria</taxon>
        <taxon>Pasteurellales</taxon>
        <taxon>Pasteurellaceae</taxon>
        <taxon>Gallibacterium</taxon>
    </lineage>
</organism>
<evidence type="ECO:0000256" key="10">
    <source>
        <dbReference type="SAM" id="Phobius"/>
    </source>
</evidence>
<dbReference type="UniPathway" id="UPA00252"/>
<dbReference type="EMBL" id="JPXY01000033">
    <property type="protein sequence ID" value="KGQ31501.1"/>
    <property type="molecule type" value="Genomic_DNA"/>
</dbReference>
<dbReference type="AlphaFoldDB" id="A0A0A2XGJ1"/>
<feature type="transmembrane region" description="Helical" evidence="10">
    <location>
        <begin position="39"/>
        <end position="62"/>
    </location>
</feature>
<dbReference type="Proteomes" id="UP000030418">
    <property type="component" value="Unassembled WGS sequence"/>
</dbReference>
<keyword evidence="6 10" id="KW-0812">Transmembrane</keyword>
<dbReference type="SUPFAM" id="SSF48452">
    <property type="entry name" value="TPR-like"/>
    <property type="match status" value="1"/>
</dbReference>